<gene>
    <name evidence="1" type="ORF">GCM10022414_07750</name>
</gene>
<dbReference type="Proteomes" id="UP001500392">
    <property type="component" value="Unassembled WGS sequence"/>
</dbReference>
<evidence type="ECO:0000313" key="2">
    <source>
        <dbReference type="Proteomes" id="UP001500392"/>
    </source>
</evidence>
<sequence length="184" mass="20394">MFNVRISIKPLFYSIIALAVMLILPACSSNKALSTAADVAALTEFIVTVDQGLNSADTMATFFTDDEKAKFQMVVHQLEAKRAQYKALVDDPEKLLSAIANVDTEYWQLYTAYFTLRTLAVDHWQDYPAPVQQKLMALNRQALAANAAYHNLRERISSGAADIKQLNAIFNTALTVAKMAAAMR</sequence>
<dbReference type="RefSeq" id="WP_344932523.1">
    <property type="nucleotide sequence ID" value="NZ_BAABDM010000001.1"/>
</dbReference>
<name>A0ABP7WEN2_9GAMM</name>
<keyword evidence="2" id="KW-1185">Reference proteome</keyword>
<organism evidence="1 2">
    <name type="scientific">Zhongshania borealis</name>
    <dbReference type="NCBI Taxonomy" id="889488"/>
    <lineage>
        <taxon>Bacteria</taxon>
        <taxon>Pseudomonadati</taxon>
        <taxon>Pseudomonadota</taxon>
        <taxon>Gammaproteobacteria</taxon>
        <taxon>Cellvibrionales</taxon>
        <taxon>Spongiibacteraceae</taxon>
        <taxon>Zhongshania</taxon>
    </lineage>
</organism>
<protein>
    <recommendedName>
        <fullName evidence="3">Chemotaxis methyl-accepting receptor HlyB-like 4HB MCP domain-containing protein</fullName>
    </recommendedName>
</protein>
<dbReference type="EMBL" id="BAABDM010000001">
    <property type="protein sequence ID" value="GAA4087444.1"/>
    <property type="molecule type" value="Genomic_DNA"/>
</dbReference>
<proteinExistence type="predicted"/>
<reference evidence="2" key="1">
    <citation type="journal article" date="2019" name="Int. J. Syst. Evol. Microbiol.">
        <title>The Global Catalogue of Microorganisms (GCM) 10K type strain sequencing project: providing services to taxonomists for standard genome sequencing and annotation.</title>
        <authorList>
            <consortium name="The Broad Institute Genomics Platform"/>
            <consortium name="The Broad Institute Genome Sequencing Center for Infectious Disease"/>
            <person name="Wu L."/>
            <person name="Ma J."/>
        </authorList>
    </citation>
    <scope>NUCLEOTIDE SEQUENCE [LARGE SCALE GENOMIC DNA]</scope>
    <source>
        <strain evidence="2">JCM 17304</strain>
    </source>
</reference>
<accession>A0ABP7WEN2</accession>
<comment type="caution">
    <text evidence="1">The sequence shown here is derived from an EMBL/GenBank/DDBJ whole genome shotgun (WGS) entry which is preliminary data.</text>
</comment>
<evidence type="ECO:0000313" key="1">
    <source>
        <dbReference type="EMBL" id="GAA4087444.1"/>
    </source>
</evidence>
<evidence type="ECO:0008006" key="3">
    <source>
        <dbReference type="Google" id="ProtNLM"/>
    </source>
</evidence>